<dbReference type="InterPro" id="IPR051397">
    <property type="entry name" value="Zn-ADH-like_protein"/>
</dbReference>
<dbReference type="SUPFAM" id="SSF50129">
    <property type="entry name" value="GroES-like"/>
    <property type="match status" value="1"/>
</dbReference>
<dbReference type="PANTHER" id="PTHR43677:SF11">
    <property type="entry name" value="ZINC-CONTAINING ALCOHOL DEHYDROGENASE"/>
    <property type="match status" value="1"/>
</dbReference>
<sequence length="327" mass="33228">MLAAVVTGPRVGPVAASFPDPPAAEGRELVTLVAAGLHPVVRQLAAGEHYGSTDARPSVPGVDAVARTADGALVYTGFTAHPYGTFAERLAVPMSFPLPDGTDPLQAAAALNPGMASWLPLREAARRGPLGTVLVVGATGVAGSLAVRNALALGAAHVVAVGRDTAALDVAVDGGRGAVTAVPLSSVRDDDVRTLTDALAERRPGLVLDFLWGAPAESVLDALTGSGLDEDEHRTEYVEIGQAAGPRASVPAALLRSTALTLRGSGAGSGSVQEVLAEIPVYLGRLADGSVHVDVEAYPLERVADAWGATSRGRRVVVTGPAYDGPR</sequence>
<keyword evidence="1" id="KW-0560">Oxidoreductase</keyword>
<dbReference type="Gene3D" id="3.90.180.10">
    <property type="entry name" value="Medium-chain alcohol dehydrogenases, catalytic domain"/>
    <property type="match status" value="1"/>
</dbReference>
<name>A0A5P9Q903_9MICO</name>
<dbReference type="OrthoDB" id="334894at2"/>
<dbReference type="InterPro" id="IPR011032">
    <property type="entry name" value="GroES-like_sf"/>
</dbReference>
<dbReference type="PANTHER" id="PTHR43677">
    <property type="entry name" value="SHORT-CHAIN DEHYDROGENASE/REDUCTASE"/>
    <property type="match status" value="1"/>
</dbReference>
<dbReference type="KEGG" id="lxl:KDY119_01417"/>
<evidence type="ECO:0000313" key="2">
    <source>
        <dbReference type="Proteomes" id="UP000326702"/>
    </source>
</evidence>
<dbReference type="RefSeq" id="WP_036951463.1">
    <property type="nucleotide sequence ID" value="NZ_BAABIH010000034.1"/>
</dbReference>
<dbReference type="EMBL" id="CP045529">
    <property type="protein sequence ID" value="QFU97911.1"/>
    <property type="molecule type" value="Genomic_DNA"/>
</dbReference>
<protein>
    <submittedName>
        <fullName evidence="1">NADPH:quinone reductase</fullName>
        <ecNumber evidence="1">1.6.5.5</ecNumber>
    </submittedName>
</protein>
<dbReference type="GO" id="GO:0003960">
    <property type="term" value="F:quinone reductase (NADPH) activity"/>
    <property type="evidence" value="ECO:0007669"/>
    <property type="project" value="UniProtKB-EC"/>
</dbReference>
<dbReference type="Proteomes" id="UP000326702">
    <property type="component" value="Chromosome"/>
</dbReference>
<accession>A0A5P9Q903</accession>
<dbReference type="EC" id="1.6.5.5" evidence="1"/>
<dbReference type="Gene3D" id="3.40.50.720">
    <property type="entry name" value="NAD(P)-binding Rossmann-like Domain"/>
    <property type="match status" value="1"/>
</dbReference>
<dbReference type="AlphaFoldDB" id="A0A5P9Q903"/>
<organism evidence="1 2">
    <name type="scientific">Luteimicrobium xylanilyticum</name>
    <dbReference type="NCBI Taxonomy" id="1133546"/>
    <lineage>
        <taxon>Bacteria</taxon>
        <taxon>Bacillati</taxon>
        <taxon>Actinomycetota</taxon>
        <taxon>Actinomycetes</taxon>
        <taxon>Micrococcales</taxon>
        <taxon>Luteimicrobium</taxon>
    </lineage>
</organism>
<gene>
    <name evidence="1" type="ORF">KDY119_01417</name>
</gene>
<proteinExistence type="predicted"/>
<dbReference type="SUPFAM" id="SSF51735">
    <property type="entry name" value="NAD(P)-binding Rossmann-fold domains"/>
    <property type="match status" value="1"/>
</dbReference>
<evidence type="ECO:0000313" key="1">
    <source>
        <dbReference type="EMBL" id="QFU97911.1"/>
    </source>
</evidence>
<keyword evidence="2" id="KW-1185">Reference proteome</keyword>
<reference evidence="1 2" key="1">
    <citation type="submission" date="2019-10" db="EMBL/GenBank/DDBJ databases">
        <title>Genome sequence of Luteimicrobium xylanilyticum HY-24.</title>
        <authorList>
            <person name="Kim D.Y."/>
            <person name="Park H.-Y."/>
        </authorList>
    </citation>
    <scope>NUCLEOTIDE SEQUENCE [LARGE SCALE GENOMIC DNA]</scope>
    <source>
        <strain evidence="1 2">HY-24</strain>
    </source>
</reference>
<dbReference type="InterPro" id="IPR036291">
    <property type="entry name" value="NAD(P)-bd_dom_sf"/>
</dbReference>